<dbReference type="GO" id="GO:0007292">
    <property type="term" value="P:female gamete generation"/>
    <property type="evidence" value="ECO:0007669"/>
    <property type="project" value="UniProtKB-ARBA"/>
</dbReference>
<keyword evidence="7 10" id="KW-0505">Motor protein</keyword>
<dbReference type="PROSITE" id="PS50067">
    <property type="entry name" value="KINESIN_MOTOR_2"/>
    <property type="match status" value="1"/>
</dbReference>
<accession>A0AA85KJA1</accession>
<dbReference type="InterPro" id="IPR019821">
    <property type="entry name" value="Kinesin_motor_CS"/>
</dbReference>
<keyword evidence="3 10" id="KW-0493">Microtubule</keyword>
<evidence type="ECO:0000256" key="9">
    <source>
        <dbReference type="PROSITE-ProRule" id="PRU00283"/>
    </source>
</evidence>
<keyword evidence="4 10" id="KW-0547">Nucleotide-binding</keyword>
<feature type="domain" description="Kinesin motor" evidence="12">
    <location>
        <begin position="1"/>
        <end position="231"/>
    </location>
</feature>
<dbReference type="AlphaFoldDB" id="A0AA85KJA1"/>
<dbReference type="SMART" id="SM00129">
    <property type="entry name" value="KISc"/>
    <property type="match status" value="1"/>
</dbReference>
<dbReference type="PROSITE" id="PS00411">
    <property type="entry name" value="KINESIN_MOTOR_1"/>
    <property type="match status" value="1"/>
</dbReference>
<evidence type="ECO:0000256" key="1">
    <source>
        <dbReference type="ARBA" id="ARBA00004245"/>
    </source>
</evidence>
<dbReference type="SUPFAM" id="SSF52540">
    <property type="entry name" value="P-loop containing nucleoside triphosphate hydrolases"/>
    <property type="match status" value="1"/>
</dbReference>
<reference evidence="13" key="1">
    <citation type="submission" date="2022-06" db="EMBL/GenBank/DDBJ databases">
        <authorList>
            <person name="Berger JAMES D."/>
            <person name="Berger JAMES D."/>
        </authorList>
    </citation>
    <scope>NUCLEOTIDE SEQUENCE [LARGE SCALE GENOMIC DNA]</scope>
</reference>
<feature type="coiled-coil region" evidence="11">
    <location>
        <begin position="400"/>
        <end position="437"/>
    </location>
</feature>
<dbReference type="PRINTS" id="PR00380">
    <property type="entry name" value="KINESINHEAVY"/>
</dbReference>
<evidence type="ECO:0000313" key="14">
    <source>
        <dbReference type="WBParaSite" id="TREG1_94110.4"/>
    </source>
</evidence>
<evidence type="ECO:0000256" key="5">
    <source>
        <dbReference type="ARBA" id="ARBA00022840"/>
    </source>
</evidence>
<evidence type="ECO:0000256" key="4">
    <source>
        <dbReference type="ARBA" id="ARBA00022741"/>
    </source>
</evidence>
<dbReference type="PANTHER" id="PTHR47968">
    <property type="entry name" value="CENTROMERE PROTEIN E"/>
    <property type="match status" value="1"/>
</dbReference>
<keyword evidence="6 11" id="KW-0175">Coiled coil</keyword>
<comment type="similarity">
    <text evidence="9 10">Belongs to the TRAFAC class myosin-kinesin ATPase superfamily. Kinesin family.</text>
</comment>
<dbReference type="GO" id="GO:0098957">
    <property type="term" value="P:anterograde axonal transport of mitochondrion"/>
    <property type="evidence" value="ECO:0007669"/>
    <property type="project" value="UniProtKB-ARBA"/>
</dbReference>
<evidence type="ECO:0000256" key="7">
    <source>
        <dbReference type="ARBA" id="ARBA00023175"/>
    </source>
</evidence>
<evidence type="ECO:0000256" key="2">
    <source>
        <dbReference type="ARBA" id="ARBA00022490"/>
    </source>
</evidence>
<proteinExistence type="inferred from homology"/>
<dbReference type="InterPro" id="IPR036961">
    <property type="entry name" value="Kinesin_motor_dom_sf"/>
</dbReference>
<keyword evidence="5 10" id="KW-0067">ATP-binding</keyword>
<evidence type="ECO:0000256" key="8">
    <source>
        <dbReference type="ARBA" id="ARBA00023212"/>
    </source>
</evidence>
<dbReference type="GO" id="GO:0032991">
    <property type="term" value="C:protein-containing complex"/>
    <property type="evidence" value="ECO:0007669"/>
    <property type="project" value="UniProtKB-ARBA"/>
</dbReference>
<dbReference type="FunFam" id="3.40.850.10:FF:000067">
    <property type="entry name" value="Kinesin-like protein"/>
    <property type="match status" value="1"/>
</dbReference>
<dbReference type="InterPro" id="IPR027417">
    <property type="entry name" value="P-loop_NTPase"/>
</dbReference>
<feature type="coiled-coil region" evidence="11">
    <location>
        <begin position="625"/>
        <end position="704"/>
    </location>
</feature>
<protein>
    <recommendedName>
        <fullName evidence="10">Kinesin-like protein</fullName>
    </recommendedName>
</protein>
<evidence type="ECO:0000256" key="3">
    <source>
        <dbReference type="ARBA" id="ARBA00022701"/>
    </source>
</evidence>
<name>A0AA85KJA1_TRIRE</name>
<comment type="subcellular location">
    <subcellularLocation>
        <location evidence="1">Cytoplasm</location>
        <location evidence="1">Cytoskeleton</location>
    </subcellularLocation>
</comment>
<comment type="caution">
    <text evidence="9">Lacks conserved residue(s) required for the propagation of feature annotation.</text>
</comment>
<evidence type="ECO:0000256" key="10">
    <source>
        <dbReference type="RuleBase" id="RU000394"/>
    </source>
</evidence>
<sequence>MEGILGDPVFQGVIPRIVHDIFNHIYQMDENLEFHIKVSYFEIYMEKIRDLLDVSRTNLKVHEDKDGVPYVKGVTEKFVSTPEEVYKAIAKGKANRHVAVTNMNEHSSRSHSVLLINVQQENLETRKKLHGKLYLVDLAGSEDVAKTGAGGTVLDEAKNINKSLFALGNVINALVEGRPHVPYRVSKLTRILKESLGGNARTTMVICCSPAGYNEVETKSALMFGMRAKTIKNLVTVNEEMTTDGWRRRYEQEKEKVGKLHTIASHLESELKRWRAGESVNKADWFTENRYAGAIDNTRDLITTPSVSSSLMLDGVSTSTSRSAGLTNASPAKNVGGVQLQLLYQQLDDRDDEINKQAQTVARLRQQIEEQDVVKNSLCTECERQLEEITTLQAECLLNKDEVKEVLQALEELAMNYDQKAQEMDAISKELEEAQESFLLQTRLIHSKDGELSQLKDTHQNQKKKYTEMTSSLLKDLIDVGECLSDQIMTLSVGSERLDEEFTVVRLYVSKIKTEVKLLHSRVRQLEEERVQRVQLMRKSDDESKDLRTRLHAFEVKVGTLSDKIDESESRKRQLQETVDSLNAELAKLRANELLIAGSDQESEQIVADQSALRAKLDEEFKRQSECYAARVKSLRDELDEKEKKLKEYKDKANNFKFQSEKSQEEVEQLRERLATKTKLLGTFEKTAEKREQARKDLRGSEETVNKELQTLHNLRRLFIEELNSRVKKVRDV</sequence>
<keyword evidence="13" id="KW-1185">Reference proteome</keyword>
<dbReference type="GO" id="GO:0005524">
    <property type="term" value="F:ATP binding"/>
    <property type="evidence" value="ECO:0007669"/>
    <property type="project" value="UniProtKB-KW"/>
</dbReference>
<dbReference type="Proteomes" id="UP000050795">
    <property type="component" value="Unassembled WGS sequence"/>
</dbReference>
<dbReference type="GO" id="GO:0005874">
    <property type="term" value="C:microtubule"/>
    <property type="evidence" value="ECO:0007669"/>
    <property type="project" value="UniProtKB-KW"/>
</dbReference>
<dbReference type="Pfam" id="PF00225">
    <property type="entry name" value="Kinesin"/>
    <property type="match status" value="1"/>
</dbReference>
<dbReference type="GO" id="GO:0008017">
    <property type="term" value="F:microtubule binding"/>
    <property type="evidence" value="ECO:0007669"/>
    <property type="project" value="InterPro"/>
</dbReference>
<feature type="coiled-coil region" evidence="11">
    <location>
        <begin position="558"/>
        <end position="592"/>
    </location>
</feature>
<dbReference type="WBParaSite" id="TREG1_94110.4">
    <property type="protein sequence ID" value="TREG1_94110.4"/>
    <property type="gene ID" value="TREG1_94110"/>
</dbReference>
<reference evidence="14" key="2">
    <citation type="submission" date="2023-11" db="UniProtKB">
        <authorList>
            <consortium name="WormBaseParasite"/>
        </authorList>
    </citation>
    <scope>IDENTIFICATION</scope>
</reference>
<dbReference type="GO" id="GO:1904115">
    <property type="term" value="C:axon cytoplasm"/>
    <property type="evidence" value="ECO:0007669"/>
    <property type="project" value="GOC"/>
</dbReference>
<dbReference type="GO" id="GO:0007097">
    <property type="term" value="P:nuclear migration"/>
    <property type="evidence" value="ECO:0007669"/>
    <property type="project" value="UniProtKB-ARBA"/>
</dbReference>
<dbReference type="GO" id="GO:0030951">
    <property type="term" value="P:establishment or maintenance of microtubule cytoskeleton polarity"/>
    <property type="evidence" value="ECO:0007669"/>
    <property type="project" value="UniProtKB-ARBA"/>
</dbReference>
<organism evidence="13 14">
    <name type="scientific">Trichobilharzia regenti</name>
    <name type="common">Nasal bird schistosome</name>
    <dbReference type="NCBI Taxonomy" id="157069"/>
    <lineage>
        <taxon>Eukaryota</taxon>
        <taxon>Metazoa</taxon>
        <taxon>Spiralia</taxon>
        <taxon>Lophotrochozoa</taxon>
        <taxon>Platyhelminthes</taxon>
        <taxon>Trematoda</taxon>
        <taxon>Digenea</taxon>
        <taxon>Strigeidida</taxon>
        <taxon>Schistosomatoidea</taxon>
        <taxon>Schistosomatidae</taxon>
        <taxon>Trichobilharzia</taxon>
    </lineage>
</organism>
<dbReference type="PANTHER" id="PTHR47968:SF36">
    <property type="entry name" value="KINESIN HEAVY CHAIN ISOFORM X1"/>
    <property type="match status" value="1"/>
</dbReference>
<dbReference type="InterPro" id="IPR027640">
    <property type="entry name" value="Kinesin-like_fam"/>
</dbReference>
<dbReference type="InterPro" id="IPR001752">
    <property type="entry name" value="Kinesin_motor_dom"/>
</dbReference>
<evidence type="ECO:0000259" key="12">
    <source>
        <dbReference type="PROSITE" id="PS50067"/>
    </source>
</evidence>
<dbReference type="Gene3D" id="3.40.850.10">
    <property type="entry name" value="Kinesin motor domain"/>
    <property type="match status" value="1"/>
</dbReference>
<keyword evidence="2" id="KW-0963">Cytoplasm</keyword>
<evidence type="ECO:0000313" key="13">
    <source>
        <dbReference type="Proteomes" id="UP000050795"/>
    </source>
</evidence>
<dbReference type="GO" id="GO:0048489">
    <property type="term" value="P:synaptic vesicle transport"/>
    <property type="evidence" value="ECO:0007669"/>
    <property type="project" value="UniProtKB-ARBA"/>
</dbReference>
<dbReference type="GO" id="GO:0003777">
    <property type="term" value="F:microtubule motor activity"/>
    <property type="evidence" value="ECO:0007669"/>
    <property type="project" value="InterPro"/>
</dbReference>
<evidence type="ECO:0000256" key="6">
    <source>
        <dbReference type="ARBA" id="ARBA00023054"/>
    </source>
</evidence>
<keyword evidence="8" id="KW-0206">Cytoskeleton</keyword>
<evidence type="ECO:0000256" key="11">
    <source>
        <dbReference type="SAM" id="Coils"/>
    </source>
</evidence>